<sequence>MLARIVERLLDGENYPTAIKALFIAMLFGGAFWVFNSKKLPTHAEDLVEKRKITLKGVLWKKILDARGDYQLFLGQEFKWAETPDLRFYYPASFTIDTFHILPYPELKKNSLPVYIEAGDSLIKRNGVSDILVKHGATSRVFSYHGF</sequence>
<comment type="caution">
    <text evidence="2">The sequence shown here is derived from an EMBL/GenBank/DDBJ whole genome shotgun (WGS) entry which is preliminary data.</text>
</comment>
<proteinExistence type="predicted"/>
<evidence type="ECO:0000313" key="3">
    <source>
        <dbReference type="Proteomes" id="UP000779507"/>
    </source>
</evidence>
<gene>
    <name evidence="2" type="ORF">HNP98_004217</name>
</gene>
<keyword evidence="1" id="KW-1133">Transmembrane helix</keyword>
<keyword evidence="1" id="KW-0472">Membrane</keyword>
<dbReference type="Proteomes" id="UP000779507">
    <property type="component" value="Unassembled WGS sequence"/>
</dbReference>
<organism evidence="2 3">
    <name type="scientific">Hymenobacter caeli</name>
    <dbReference type="NCBI Taxonomy" id="2735894"/>
    <lineage>
        <taxon>Bacteria</taxon>
        <taxon>Pseudomonadati</taxon>
        <taxon>Bacteroidota</taxon>
        <taxon>Cytophagia</taxon>
        <taxon>Cytophagales</taxon>
        <taxon>Hymenobacteraceae</taxon>
        <taxon>Hymenobacter</taxon>
    </lineage>
</organism>
<keyword evidence="1" id="KW-0812">Transmembrane</keyword>
<dbReference type="EMBL" id="JABSNP010000032">
    <property type="protein sequence ID" value="NRT21370.1"/>
    <property type="molecule type" value="Genomic_DNA"/>
</dbReference>
<protein>
    <submittedName>
        <fullName evidence="2">Uncharacterized protein</fullName>
    </submittedName>
</protein>
<evidence type="ECO:0000256" key="1">
    <source>
        <dbReference type="SAM" id="Phobius"/>
    </source>
</evidence>
<evidence type="ECO:0000313" key="2">
    <source>
        <dbReference type="EMBL" id="NRT21370.1"/>
    </source>
</evidence>
<dbReference type="RefSeq" id="WP_173812117.1">
    <property type="nucleotide sequence ID" value="NZ_JABSNP010000032.1"/>
</dbReference>
<keyword evidence="3" id="KW-1185">Reference proteome</keyword>
<feature type="transmembrane region" description="Helical" evidence="1">
    <location>
        <begin position="17"/>
        <end position="35"/>
    </location>
</feature>
<name>A0ABX2FVX8_9BACT</name>
<accession>A0ABX2FVX8</accession>
<reference evidence="2 3" key="1">
    <citation type="submission" date="2020-05" db="EMBL/GenBank/DDBJ databases">
        <title>Genomic Encyclopedia of Type Strains, Phase IV (KMG-V): Genome sequencing to study the core and pangenomes of soil and plant-associated prokaryotes.</title>
        <authorList>
            <person name="Whitman W."/>
        </authorList>
    </citation>
    <scope>NUCLEOTIDE SEQUENCE [LARGE SCALE GENOMIC DNA]</scope>
    <source>
        <strain evidence="2 3">9A</strain>
    </source>
</reference>